<sequence>MAGNGPPPKARKVRRNADPVPQTVLRFECAEASELPEFRIERDGALVEFGWPERARERWRRWIDSPQAEHFGSSGWQDLLDTALAAAGRASRRHVSGTGRSDGND</sequence>
<name>A0ABM7ZUK2_STRNI</name>
<reference evidence="1" key="1">
    <citation type="submission" date="2022-06" db="EMBL/GenBank/DDBJ databases">
        <title>Complete genome sequence of Streptomyces nigrescens HEK616.</title>
        <authorList>
            <person name="Asamizu S."/>
            <person name="Onaka H."/>
        </authorList>
    </citation>
    <scope>NUCLEOTIDE SEQUENCE</scope>
    <source>
        <strain evidence="1">HEK616</strain>
    </source>
</reference>
<dbReference type="RefSeq" id="WP_261953846.1">
    <property type="nucleotide sequence ID" value="NZ_AP026073.1"/>
</dbReference>
<evidence type="ECO:0000313" key="2">
    <source>
        <dbReference type="Proteomes" id="UP001059597"/>
    </source>
</evidence>
<dbReference type="Proteomes" id="UP001059597">
    <property type="component" value="Chromosome"/>
</dbReference>
<proteinExistence type="predicted"/>
<dbReference type="Pfam" id="PF25673">
    <property type="entry name" value="Terminase_7"/>
    <property type="match status" value="1"/>
</dbReference>
<gene>
    <name evidence="1" type="ORF">HEK616_35220</name>
</gene>
<evidence type="ECO:0000313" key="1">
    <source>
        <dbReference type="EMBL" id="BDM70035.1"/>
    </source>
</evidence>
<dbReference type="InterPro" id="IPR057972">
    <property type="entry name" value="Terminase_7"/>
</dbReference>
<keyword evidence="2" id="KW-1185">Reference proteome</keyword>
<accession>A0ABM7ZUK2</accession>
<protein>
    <submittedName>
        <fullName evidence="1">Uncharacterized protein</fullName>
    </submittedName>
</protein>
<organism evidence="1 2">
    <name type="scientific">Streptomyces nigrescens</name>
    <dbReference type="NCBI Taxonomy" id="1920"/>
    <lineage>
        <taxon>Bacteria</taxon>
        <taxon>Bacillati</taxon>
        <taxon>Actinomycetota</taxon>
        <taxon>Actinomycetes</taxon>
        <taxon>Kitasatosporales</taxon>
        <taxon>Streptomycetaceae</taxon>
        <taxon>Streptomyces</taxon>
    </lineage>
</organism>
<dbReference type="EMBL" id="AP026073">
    <property type="protein sequence ID" value="BDM70035.1"/>
    <property type="molecule type" value="Genomic_DNA"/>
</dbReference>